<sequence>NTYYENINFLGKAITVRSTDPNDPNVVAATIIDGNQPDDPNKAS</sequence>
<proteinExistence type="predicted"/>
<evidence type="ECO:0000313" key="1">
    <source>
        <dbReference type="EMBL" id="GAI61123.1"/>
    </source>
</evidence>
<feature type="non-terminal residue" evidence="1">
    <location>
        <position position="1"/>
    </location>
</feature>
<organism evidence="1">
    <name type="scientific">marine sediment metagenome</name>
    <dbReference type="NCBI Taxonomy" id="412755"/>
    <lineage>
        <taxon>unclassified sequences</taxon>
        <taxon>metagenomes</taxon>
        <taxon>ecological metagenomes</taxon>
    </lineage>
</organism>
<gene>
    <name evidence="1" type="ORF">S06H3_66867</name>
</gene>
<comment type="caution">
    <text evidence="1">The sequence shown here is derived from an EMBL/GenBank/DDBJ whole genome shotgun (WGS) entry which is preliminary data.</text>
</comment>
<dbReference type="EMBL" id="BARV01045858">
    <property type="protein sequence ID" value="GAI61123.1"/>
    <property type="molecule type" value="Genomic_DNA"/>
</dbReference>
<dbReference type="AlphaFoldDB" id="X1PYW1"/>
<feature type="non-terminal residue" evidence="1">
    <location>
        <position position="44"/>
    </location>
</feature>
<accession>X1PYW1</accession>
<protein>
    <submittedName>
        <fullName evidence="1">Uncharacterized protein</fullName>
    </submittedName>
</protein>
<name>X1PYW1_9ZZZZ</name>
<reference evidence="1" key="1">
    <citation type="journal article" date="2014" name="Front. Microbiol.">
        <title>High frequency of phylogenetically diverse reductive dehalogenase-homologous genes in deep subseafloor sedimentary metagenomes.</title>
        <authorList>
            <person name="Kawai M."/>
            <person name="Futagami T."/>
            <person name="Toyoda A."/>
            <person name="Takaki Y."/>
            <person name="Nishi S."/>
            <person name="Hori S."/>
            <person name="Arai W."/>
            <person name="Tsubouchi T."/>
            <person name="Morono Y."/>
            <person name="Uchiyama I."/>
            <person name="Ito T."/>
            <person name="Fujiyama A."/>
            <person name="Inagaki F."/>
            <person name="Takami H."/>
        </authorList>
    </citation>
    <scope>NUCLEOTIDE SEQUENCE</scope>
    <source>
        <strain evidence="1">Expedition CK06-06</strain>
    </source>
</reference>